<dbReference type="InterPro" id="IPR016461">
    <property type="entry name" value="COMT-like"/>
</dbReference>
<evidence type="ECO:0000256" key="1">
    <source>
        <dbReference type="ARBA" id="ARBA00022603"/>
    </source>
</evidence>
<keyword evidence="3" id="KW-0949">S-adenosyl-L-methionine</keyword>
<name>A0A2I0AV56_9ASPA</name>
<sequence>MAASGDGKAAIAPPEDRRQIKKAARLAMMEISNMLSVPMALNAVVRLGVPNAMWQSGSNSPLTAGELLSRLRPTLPSTASPENLQRLLRLLASHGVFAEHLAGADRRYNLTEVGRTLVDEDEEIGGISYAPYVLQHHQDSLLRAWPLLHEAVRDPAGPEPFARANGGVPAYAYYGGNEAANDLMRKAMWGVSAPFMESFLDEYGVTGGFEGVKVLVDVGGSSGACLQMILRRIPSITAGVNFDLPEVVAGAPVFPGAISDPLVLSFWGWRMTVSTLLVCLLLLKWILTTWMDEECKLILKNCYAAVPAGGKVIICEPVLPEETDGSCRTRALLEGDVFVMTIYRSQGKERTEDEFRQLALAAGFSGFRALYFDPFYTVMELLKE</sequence>
<dbReference type="GO" id="GO:0030755">
    <property type="term" value="F:quercetin 3-O-methyltransferase activity"/>
    <property type="evidence" value="ECO:0007669"/>
    <property type="project" value="UniProtKB-EC"/>
</dbReference>
<keyword evidence="1 6" id="KW-0489">Methyltransferase</keyword>
<evidence type="ECO:0000313" key="6">
    <source>
        <dbReference type="EMBL" id="PKA59434.1"/>
    </source>
</evidence>
<dbReference type="InterPro" id="IPR029063">
    <property type="entry name" value="SAM-dependent_MTases_sf"/>
</dbReference>
<gene>
    <name evidence="6" type="primary">COMT</name>
    <name evidence="6" type="ORF">AXF42_Ash019588</name>
</gene>
<feature type="domain" description="O-methyltransferase C-terminal" evidence="4">
    <location>
        <begin position="145"/>
        <end position="365"/>
    </location>
</feature>
<dbReference type="SUPFAM" id="SSF46785">
    <property type="entry name" value="Winged helix' DNA-binding domain"/>
    <property type="match status" value="1"/>
</dbReference>
<dbReference type="PIRSF" id="PIRSF005739">
    <property type="entry name" value="O-mtase"/>
    <property type="match status" value="1"/>
</dbReference>
<dbReference type="Pfam" id="PF00891">
    <property type="entry name" value="Methyltransf_2"/>
    <property type="match status" value="1"/>
</dbReference>
<dbReference type="PANTHER" id="PTHR11746">
    <property type="entry name" value="O-METHYLTRANSFERASE"/>
    <property type="match status" value="1"/>
</dbReference>
<dbReference type="Proteomes" id="UP000236161">
    <property type="component" value="Unassembled WGS sequence"/>
</dbReference>
<dbReference type="SUPFAM" id="SSF53335">
    <property type="entry name" value="S-adenosyl-L-methionine-dependent methyltransferases"/>
    <property type="match status" value="1"/>
</dbReference>
<dbReference type="Pfam" id="PF08100">
    <property type="entry name" value="Dimerisation"/>
    <property type="match status" value="1"/>
</dbReference>
<dbReference type="InterPro" id="IPR001077">
    <property type="entry name" value="COMT_C"/>
</dbReference>
<evidence type="ECO:0000256" key="2">
    <source>
        <dbReference type="ARBA" id="ARBA00022679"/>
    </source>
</evidence>
<evidence type="ECO:0000259" key="4">
    <source>
        <dbReference type="Pfam" id="PF00891"/>
    </source>
</evidence>
<feature type="domain" description="O-methyltransferase dimerisation" evidence="5">
    <location>
        <begin position="29"/>
        <end position="118"/>
    </location>
</feature>
<dbReference type="PROSITE" id="PS51683">
    <property type="entry name" value="SAM_OMT_II"/>
    <property type="match status" value="1"/>
</dbReference>
<organism evidence="6 7">
    <name type="scientific">Apostasia shenzhenica</name>
    <dbReference type="NCBI Taxonomy" id="1088818"/>
    <lineage>
        <taxon>Eukaryota</taxon>
        <taxon>Viridiplantae</taxon>
        <taxon>Streptophyta</taxon>
        <taxon>Embryophyta</taxon>
        <taxon>Tracheophyta</taxon>
        <taxon>Spermatophyta</taxon>
        <taxon>Magnoliopsida</taxon>
        <taxon>Liliopsida</taxon>
        <taxon>Asparagales</taxon>
        <taxon>Orchidaceae</taxon>
        <taxon>Apostasioideae</taxon>
        <taxon>Apostasia</taxon>
    </lineage>
</organism>
<accession>A0A2I0AV56</accession>
<dbReference type="InterPro" id="IPR036390">
    <property type="entry name" value="WH_DNA-bd_sf"/>
</dbReference>
<protein>
    <submittedName>
        <fullName evidence="6">Caffeic acid 3-O-methyltransferase</fullName>
        <ecNumber evidence="6">2.1.1.76</ecNumber>
    </submittedName>
</protein>
<dbReference type="GO" id="GO:0046983">
    <property type="term" value="F:protein dimerization activity"/>
    <property type="evidence" value="ECO:0007669"/>
    <property type="project" value="InterPro"/>
</dbReference>
<dbReference type="GO" id="GO:0032259">
    <property type="term" value="P:methylation"/>
    <property type="evidence" value="ECO:0007669"/>
    <property type="project" value="UniProtKB-KW"/>
</dbReference>
<keyword evidence="7" id="KW-1185">Reference proteome</keyword>
<dbReference type="Gene3D" id="1.10.10.10">
    <property type="entry name" value="Winged helix-like DNA-binding domain superfamily/Winged helix DNA-binding domain"/>
    <property type="match status" value="1"/>
</dbReference>
<dbReference type="GO" id="GO:0008171">
    <property type="term" value="F:O-methyltransferase activity"/>
    <property type="evidence" value="ECO:0007669"/>
    <property type="project" value="InterPro"/>
</dbReference>
<dbReference type="InterPro" id="IPR036388">
    <property type="entry name" value="WH-like_DNA-bd_sf"/>
</dbReference>
<dbReference type="InterPro" id="IPR012967">
    <property type="entry name" value="COMT_dimerisation"/>
</dbReference>
<dbReference type="OrthoDB" id="1606438at2759"/>
<evidence type="ECO:0000259" key="5">
    <source>
        <dbReference type="Pfam" id="PF08100"/>
    </source>
</evidence>
<keyword evidence="2 6" id="KW-0808">Transferase</keyword>
<dbReference type="STRING" id="1088818.A0A2I0AV56"/>
<reference evidence="6 7" key="1">
    <citation type="journal article" date="2017" name="Nature">
        <title>The Apostasia genome and the evolution of orchids.</title>
        <authorList>
            <person name="Zhang G.Q."/>
            <person name="Liu K.W."/>
            <person name="Li Z."/>
            <person name="Lohaus R."/>
            <person name="Hsiao Y.Y."/>
            <person name="Niu S.C."/>
            <person name="Wang J.Y."/>
            <person name="Lin Y.C."/>
            <person name="Xu Q."/>
            <person name="Chen L.J."/>
            <person name="Yoshida K."/>
            <person name="Fujiwara S."/>
            <person name="Wang Z.W."/>
            <person name="Zhang Y.Q."/>
            <person name="Mitsuda N."/>
            <person name="Wang M."/>
            <person name="Liu G.H."/>
            <person name="Pecoraro L."/>
            <person name="Huang H.X."/>
            <person name="Xiao X.J."/>
            <person name="Lin M."/>
            <person name="Wu X.Y."/>
            <person name="Wu W.L."/>
            <person name="Chen Y.Y."/>
            <person name="Chang S.B."/>
            <person name="Sakamoto S."/>
            <person name="Ohme-Takagi M."/>
            <person name="Yagi M."/>
            <person name="Zeng S.J."/>
            <person name="Shen C.Y."/>
            <person name="Yeh C.M."/>
            <person name="Luo Y.B."/>
            <person name="Tsai W.C."/>
            <person name="Van de Peer Y."/>
            <person name="Liu Z.J."/>
        </authorList>
    </citation>
    <scope>NUCLEOTIDE SEQUENCE [LARGE SCALE GENOMIC DNA]</scope>
    <source>
        <strain evidence="7">cv. Shenzhen</strain>
        <tissue evidence="6">Stem</tissue>
    </source>
</reference>
<dbReference type="AlphaFoldDB" id="A0A2I0AV56"/>
<dbReference type="Gene3D" id="3.40.50.150">
    <property type="entry name" value="Vaccinia Virus protein VP39"/>
    <property type="match status" value="1"/>
</dbReference>
<evidence type="ECO:0000313" key="7">
    <source>
        <dbReference type="Proteomes" id="UP000236161"/>
    </source>
</evidence>
<proteinExistence type="predicted"/>
<evidence type="ECO:0000256" key="3">
    <source>
        <dbReference type="ARBA" id="ARBA00022691"/>
    </source>
</evidence>
<dbReference type="EC" id="2.1.1.76" evidence="6"/>
<dbReference type="EMBL" id="KZ451949">
    <property type="protein sequence ID" value="PKA59434.1"/>
    <property type="molecule type" value="Genomic_DNA"/>
</dbReference>